<reference evidence="1 2" key="1">
    <citation type="submission" date="2016-10" db="EMBL/GenBank/DDBJ databases">
        <authorList>
            <person name="de Groot N.N."/>
        </authorList>
    </citation>
    <scope>NUCLEOTIDE SEQUENCE [LARGE SCALE GENOMIC DNA]</scope>
    <source>
        <strain evidence="1">MBHS1</strain>
    </source>
</reference>
<keyword evidence="2" id="KW-1185">Reference proteome</keyword>
<dbReference type="AlphaFoldDB" id="A0A1H6F643"/>
<proteinExistence type="predicted"/>
<accession>A0A1H6F643</accession>
<gene>
    <name evidence="1" type="ORF">MBHS_00300</name>
</gene>
<name>A0A1H6F643_9GAMM</name>
<dbReference type="Proteomes" id="UP000236724">
    <property type="component" value="Unassembled WGS sequence"/>
</dbReference>
<dbReference type="Gene3D" id="2.60.120.380">
    <property type="match status" value="1"/>
</dbReference>
<evidence type="ECO:0000313" key="2">
    <source>
        <dbReference type="Proteomes" id="UP000236724"/>
    </source>
</evidence>
<protein>
    <submittedName>
        <fullName evidence="1">Uncharacterized protein</fullName>
    </submittedName>
</protein>
<dbReference type="OrthoDB" id="71876at2"/>
<dbReference type="EMBL" id="FMSV02000052">
    <property type="protein sequence ID" value="SEH04454.1"/>
    <property type="molecule type" value="Genomic_DNA"/>
</dbReference>
<evidence type="ECO:0000313" key="1">
    <source>
        <dbReference type="EMBL" id="SEH04454.1"/>
    </source>
</evidence>
<sequence>MINTTLYKGYDYVIIGAGDSSVKDLDLKIYDGNWNLVNQDSKTDNIPIIKASPRWTGRFHIKVKMYNGNGYSNIAICHLQPG</sequence>
<organism evidence="1 2">
    <name type="scientific">Candidatus Venteria ishoeyi</name>
    <dbReference type="NCBI Taxonomy" id="1899563"/>
    <lineage>
        <taxon>Bacteria</taxon>
        <taxon>Pseudomonadati</taxon>
        <taxon>Pseudomonadota</taxon>
        <taxon>Gammaproteobacteria</taxon>
        <taxon>Thiotrichales</taxon>
        <taxon>Thiotrichaceae</taxon>
        <taxon>Venteria</taxon>
    </lineage>
</organism>